<comment type="caution">
    <text evidence="3">The sequence shown here is derived from an EMBL/GenBank/DDBJ whole genome shotgun (WGS) entry which is preliminary data.</text>
</comment>
<dbReference type="OMA" id="FCYTTTM"/>
<feature type="compositionally biased region" description="Basic and acidic residues" evidence="1">
    <location>
        <begin position="151"/>
        <end position="166"/>
    </location>
</feature>
<sequence length="1300" mass="148364">MSTPVKDLVNVYESKTTSPEPSPSPARFLKHPAARTSTTPSKFTKASSSRSQDVGNPFLGDGEHGGLELAEYRRSNTGSNTRRQSTLPARSSLGMISSNDLRVGSPSSMSPVVTSPTRAAHLREPPALHHPSSNPFADTLDSVTYGVSKFTKPEPKSSARRTDDTRFPSPSAYSPIPDHDFNDYDSFSATAISSRSVMKHHSLASIPLIDRSLPPTTPKTTSPDPSLDQHGHKPIPAKKVFSRSAVPLYLPHLDKLLGDIQPPAFTTALEAGDIPLNSKGDKASEQIGMFPPLDRLKGKTLDELHHNSPLPAWYRDKSSLLNSIVTGIIGIAGSSAIASYYSLQGLYDGVQIFALVLSSVVPRSSFSATDRWRELFLSTIPNILALNIPTKLTQSLIFLAIFMVICGFLLYRFYQVTNEYRPSAFREGLQARQPPATWGIIAVSFVLTVLYLPLSTIAMHGILWSSDFWVVPNPYQNGTKAAVQLLGPPEVWRDPMDFCYTTTMRKDEVNYAPVIVAMSVATFILMTLWFPIRLMQTIRQALPRVDPYTELGRKRSRPEMELEYQRLLERDQNPFAFLYRDFRRSWGEYKSVYLWAKLSALLIVAVLSPDNCAFRSFKRDTIDIVRQSVLTLSMLIWFLLQCFLVPFLDPVSNASEWTSRLNYLLTSGLGLFVALDAPAKAALNGVVLYIIYAVTYGLDFYFAIIGTGFMRRIMKKITRRVDFSIDIFSPKLDLTINSPHLRRRIWQESIGTIILTDEGCRIPLHHQMQFSEAINFEWPPYLLNFAGSPGERHVENLKILREEGLKKYARAVAMISGPDAKLFELLRDRIERHFIGPDCYWRPDNDDTQSEQHGFFGNAWWIPFPPTLVIRYDQGGQAVLESLHELEHYVFQNEDPSVRFRRDLRMALRCLDAQIVIWPYKHIEPVGSRTWFSGRRYTMQKTTHFHSCVFSIRRRGIQYWKDLPIGSGFDVELRYNKDVHLDGDAIGLADEFHLTPTLAHFLHLNRHLIQLHQDGLERKLKAYRKECRKVAKAKQRVLTYGFLTQVYNWPLQPKQVVDVVEKEQADLRVREMFAANVRSLEAAGERMKYAGRSEITVWWFLFWDDFWRRNHDTVAALQKFPTDFNPHFSGSIAYRPVPRPVLEAFLIQRGLLTPKSWRRQVFYHGFLNKLYFRLNQIAFHNTDRGILIHVGDGEEEMDLNDLDLTTHVRSSSMGTGGGTDLDDASIRIRNAFKWEDVFDDTVHKGHRPLSQYLHWKSWKNMLAVWFGVTPLSHRRLRTNGIALDVEVDSSGRYIVIERRL</sequence>
<evidence type="ECO:0000313" key="4">
    <source>
        <dbReference type="Proteomes" id="UP000007148"/>
    </source>
</evidence>
<feature type="transmembrane region" description="Helical" evidence="2">
    <location>
        <begin position="511"/>
        <end position="530"/>
    </location>
</feature>
<proteinExistence type="predicted"/>
<feature type="compositionally biased region" description="Low complexity" evidence="1">
    <location>
        <begin position="105"/>
        <end position="117"/>
    </location>
</feature>
<dbReference type="Proteomes" id="UP000007148">
    <property type="component" value="Unassembled WGS sequence"/>
</dbReference>
<keyword evidence="2" id="KW-1133">Transmembrane helix</keyword>
<feature type="transmembrane region" description="Helical" evidence="2">
    <location>
        <begin position="689"/>
        <end position="710"/>
    </location>
</feature>
<organism evidence="3 4">
    <name type="scientific">Serendipita indica (strain DSM 11827)</name>
    <name type="common">Root endophyte fungus</name>
    <name type="synonym">Piriformospora indica</name>
    <dbReference type="NCBI Taxonomy" id="1109443"/>
    <lineage>
        <taxon>Eukaryota</taxon>
        <taxon>Fungi</taxon>
        <taxon>Dikarya</taxon>
        <taxon>Basidiomycota</taxon>
        <taxon>Agaricomycotina</taxon>
        <taxon>Agaricomycetes</taxon>
        <taxon>Sebacinales</taxon>
        <taxon>Serendipitaceae</taxon>
        <taxon>Serendipita</taxon>
    </lineage>
</organism>
<keyword evidence="4" id="KW-1185">Reference proteome</keyword>
<feature type="transmembrane region" description="Helical" evidence="2">
    <location>
        <begin position="435"/>
        <end position="454"/>
    </location>
</feature>
<feature type="transmembrane region" description="Helical" evidence="2">
    <location>
        <begin position="629"/>
        <end position="649"/>
    </location>
</feature>
<feature type="transmembrane region" description="Helical" evidence="2">
    <location>
        <begin position="661"/>
        <end position="683"/>
    </location>
</feature>
<feature type="transmembrane region" description="Helical" evidence="2">
    <location>
        <begin position="396"/>
        <end position="414"/>
    </location>
</feature>
<keyword evidence="2" id="KW-0472">Membrane</keyword>
<reference evidence="3 4" key="1">
    <citation type="journal article" date="2011" name="PLoS Pathog.">
        <title>Endophytic Life Strategies Decoded by Genome and Transcriptome Analyses of the Mutualistic Root Symbiont Piriformospora indica.</title>
        <authorList>
            <person name="Zuccaro A."/>
            <person name="Lahrmann U."/>
            <person name="Guldener U."/>
            <person name="Langen G."/>
            <person name="Pfiffi S."/>
            <person name="Biedenkopf D."/>
            <person name="Wong P."/>
            <person name="Samans B."/>
            <person name="Grimm C."/>
            <person name="Basiewicz M."/>
            <person name="Murat C."/>
            <person name="Martin F."/>
            <person name="Kogel K.H."/>
        </authorList>
    </citation>
    <scope>NUCLEOTIDE SEQUENCE [LARGE SCALE GENOMIC DNA]</scope>
    <source>
        <strain evidence="3 4">DSM 11827</strain>
    </source>
</reference>
<gene>
    <name evidence="3" type="ORF">PIIN_04873</name>
</gene>
<dbReference type="eggNOG" id="ENOG502QVFY">
    <property type="taxonomic scope" value="Eukaryota"/>
</dbReference>
<dbReference type="OrthoDB" id="10261361at2759"/>
<dbReference type="InParanoid" id="G4TI05"/>
<dbReference type="STRING" id="1109443.G4TI05"/>
<dbReference type="EMBL" id="CAFZ01000100">
    <property type="protein sequence ID" value="CCA70937.1"/>
    <property type="molecule type" value="Genomic_DNA"/>
</dbReference>
<evidence type="ECO:0000313" key="3">
    <source>
        <dbReference type="EMBL" id="CCA70937.1"/>
    </source>
</evidence>
<feature type="region of interest" description="Disordered" evidence="1">
    <location>
        <begin position="1"/>
        <end position="179"/>
    </location>
</feature>
<feature type="compositionally biased region" description="Low complexity" evidence="1">
    <location>
        <begin position="212"/>
        <end position="228"/>
    </location>
</feature>
<protein>
    <submittedName>
        <fullName evidence="3">Uncharacterized protein</fullName>
    </submittedName>
</protein>
<feature type="region of interest" description="Disordered" evidence="1">
    <location>
        <begin position="209"/>
        <end position="234"/>
    </location>
</feature>
<accession>G4TI05</accession>
<feature type="compositionally biased region" description="Polar residues" evidence="1">
    <location>
        <begin position="75"/>
        <end position="100"/>
    </location>
</feature>
<dbReference type="HOGENOM" id="CLU_003027_0_0_1"/>
<name>G4TI05_SERID</name>
<keyword evidence="2" id="KW-0812">Transmembrane</keyword>
<evidence type="ECO:0000256" key="2">
    <source>
        <dbReference type="SAM" id="Phobius"/>
    </source>
</evidence>
<feature type="compositionally biased region" description="Polar residues" evidence="1">
    <location>
        <begin position="35"/>
        <end position="54"/>
    </location>
</feature>
<feature type="compositionally biased region" description="Basic and acidic residues" evidence="1">
    <location>
        <begin position="61"/>
        <end position="74"/>
    </location>
</feature>
<evidence type="ECO:0000256" key="1">
    <source>
        <dbReference type="SAM" id="MobiDB-lite"/>
    </source>
</evidence>